<dbReference type="GO" id="GO:0006235">
    <property type="term" value="P:dTTP biosynthetic process"/>
    <property type="evidence" value="ECO:0007669"/>
    <property type="project" value="InterPro"/>
</dbReference>
<name>A0A081C3Z4_VECG1</name>
<keyword evidence="1" id="KW-0963">Cytoplasm</keyword>
<evidence type="ECO:0000313" key="6">
    <source>
        <dbReference type="Proteomes" id="UP000030661"/>
    </source>
</evidence>
<dbReference type="PANTHER" id="PTHR11548:SF1">
    <property type="entry name" value="THYMIDYLATE SYNTHASE 1"/>
    <property type="match status" value="1"/>
</dbReference>
<dbReference type="GO" id="GO:0006231">
    <property type="term" value="P:dTMP biosynthetic process"/>
    <property type="evidence" value="ECO:0007669"/>
    <property type="project" value="TreeGrafter"/>
</dbReference>
<dbReference type="InterPro" id="IPR014620">
    <property type="entry name" value="Thymidylate_synthase_arc"/>
</dbReference>
<protein>
    <submittedName>
        <fullName evidence="5">Putative thymidylate synthase</fullName>
    </submittedName>
</protein>
<evidence type="ECO:0000256" key="2">
    <source>
        <dbReference type="ARBA" id="ARBA00022603"/>
    </source>
</evidence>
<dbReference type="InterPro" id="IPR045097">
    <property type="entry name" value="Thymidate_synth/dCMP_Mease"/>
</dbReference>
<keyword evidence="2" id="KW-0489">Methyltransferase</keyword>
<dbReference type="SUPFAM" id="SSF55831">
    <property type="entry name" value="Thymidylate synthase/dCMP hydroxymethylase"/>
    <property type="match status" value="1"/>
</dbReference>
<sequence>MKHFKTMGDFMTNVVHTQSVGEAWLSACKLVIQNGKFVADGKTNVLELLNVQIIIDNALQEDPIIKKHGKKEMIQWMKSNFLQQEPIPGWGYSYGQRIFNYNNSVNQLENIIQKLSENRYSKSATFSTMDPINDNAHVPCIVAFDFKIREDSLLTTAYFRSQDAGKKLYADILAIGHIAGIVANRINHVNMGALILYISSLHIYETDMNEIKHLVEGNL</sequence>
<dbReference type="GO" id="GO:0032259">
    <property type="term" value="P:methylation"/>
    <property type="evidence" value="ECO:0007669"/>
    <property type="project" value="UniProtKB-KW"/>
</dbReference>
<dbReference type="HOGENOM" id="CLU_084975_0_0_0"/>
<dbReference type="STRING" id="1499967.U27_06276"/>
<accession>A0A081C3Z4</accession>
<evidence type="ECO:0000256" key="3">
    <source>
        <dbReference type="ARBA" id="ARBA00022679"/>
    </source>
</evidence>
<organism evidence="5">
    <name type="scientific">Vecturithrix granuli</name>
    <dbReference type="NCBI Taxonomy" id="1499967"/>
    <lineage>
        <taxon>Bacteria</taxon>
        <taxon>Candidatus Moduliflexota</taxon>
        <taxon>Candidatus Vecturitrichia</taxon>
        <taxon>Candidatus Vecturitrichales</taxon>
        <taxon>Candidatus Vecturitrichaceae</taxon>
        <taxon>Candidatus Vecturithrix</taxon>
    </lineage>
</organism>
<feature type="domain" description="Thymidylate synthase/dCMP hydroxymethylase" evidence="4">
    <location>
        <begin position="75"/>
        <end position="215"/>
    </location>
</feature>
<dbReference type="EMBL" id="DF820469">
    <property type="protein sequence ID" value="GAK59299.1"/>
    <property type="molecule type" value="Genomic_DNA"/>
</dbReference>
<dbReference type="Proteomes" id="UP000030661">
    <property type="component" value="Unassembled WGS sequence"/>
</dbReference>
<evidence type="ECO:0000313" key="5">
    <source>
        <dbReference type="EMBL" id="GAK59299.1"/>
    </source>
</evidence>
<dbReference type="InterPro" id="IPR023451">
    <property type="entry name" value="Thymidate_synth/dCMP_Mease_dom"/>
</dbReference>
<dbReference type="PANTHER" id="PTHR11548">
    <property type="entry name" value="THYMIDYLATE SYNTHASE 1"/>
    <property type="match status" value="1"/>
</dbReference>
<dbReference type="GO" id="GO:0005829">
    <property type="term" value="C:cytosol"/>
    <property type="evidence" value="ECO:0007669"/>
    <property type="project" value="TreeGrafter"/>
</dbReference>
<evidence type="ECO:0000256" key="1">
    <source>
        <dbReference type="ARBA" id="ARBA00022490"/>
    </source>
</evidence>
<reference evidence="5" key="1">
    <citation type="journal article" date="2015" name="PeerJ">
        <title>First genomic representation of candidate bacterial phylum KSB3 points to enhanced environmental sensing as a trigger of wastewater bulking.</title>
        <authorList>
            <person name="Sekiguchi Y."/>
            <person name="Ohashi A."/>
            <person name="Parks D.H."/>
            <person name="Yamauchi T."/>
            <person name="Tyson G.W."/>
            <person name="Hugenholtz P."/>
        </authorList>
    </citation>
    <scope>NUCLEOTIDE SEQUENCE [LARGE SCALE GENOMIC DNA]</scope>
</reference>
<gene>
    <name evidence="5" type="ORF">U27_06276</name>
</gene>
<dbReference type="Gene3D" id="3.30.572.10">
    <property type="entry name" value="Thymidylate synthase/dCMP hydroxymethylase domain"/>
    <property type="match status" value="1"/>
</dbReference>
<keyword evidence="6" id="KW-1185">Reference proteome</keyword>
<evidence type="ECO:0000259" key="4">
    <source>
        <dbReference type="Pfam" id="PF00303"/>
    </source>
</evidence>
<dbReference type="PIRSF" id="PIRSF036752">
    <property type="entry name" value="TSase_MJ051"/>
    <property type="match status" value="1"/>
</dbReference>
<dbReference type="AlphaFoldDB" id="A0A081C3Z4"/>
<dbReference type="Pfam" id="PF00303">
    <property type="entry name" value="Thymidylat_synt"/>
    <property type="match status" value="1"/>
</dbReference>
<proteinExistence type="predicted"/>
<dbReference type="InterPro" id="IPR036926">
    <property type="entry name" value="Thymidate_synth/dCMP_Mease_sf"/>
</dbReference>
<keyword evidence="3" id="KW-0808">Transferase</keyword>
<dbReference type="GO" id="GO:0004799">
    <property type="term" value="F:thymidylate synthase activity"/>
    <property type="evidence" value="ECO:0007669"/>
    <property type="project" value="InterPro"/>
</dbReference>